<gene>
    <name evidence="9" type="ORF">FHS68_004403</name>
</gene>
<dbReference type="PANTHER" id="PTHR30572">
    <property type="entry name" value="MEMBRANE COMPONENT OF TRANSPORTER-RELATED"/>
    <property type="match status" value="1"/>
</dbReference>
<evidence type="ECO:0000313" key="10">
    <source>
        <dbReference type="Proteomes" id="UP001179181"/>
    </source>
</evidence>
<dbReference type="InterPro" id="IPR025857">
    <property type="entry name" value="MacB_PCD"/>
</dbReference>
<keyword evidence="4 6" id="KW-1133">Transmembrane helix</keyword>
<evidence type="ECO:0000256" key="3">
    <source>
        <dbReference type="ARBA" id="ARBA00022692"/>
    </source>
</evidence>
<reference evidence="9 10" key="1">
    <citation type="submission" date="2020-03" db="EMBL/GenBank/DDBJ databases">
        <title>Genomic Encyclopedia of Type Strains, Phase IV (KMG-IV): sequencing the most valuable type-strain genomes for metagenomic binning, comparative biology and taxonomic classification.</title>
        <authorList>
            <person name="Goeker M."/>
        </authorList>
    </citation>
    <scope>NUCLEOTIDE SEQUENCE [LARGE SCALE GENOMIC DNA]</scope>
    <source>
        <strain evidence="9 10">DSM 102865</strain>
    </source>
</reference>
<evidence type="ECO:0000313" key="9">
    <source>
        <dbReference type="EMBL" id="NIJ55216.1"/>
    </source>
</evidence>
<evidence type="ECO:0000256" key="6">
    <source>
        <dbReference type="SAM" id="Phobius"/>
    </source>
</evidence>
<keyword evidence="10" id="KW-1185">Reference proteome</keyword>
<feature type="transmembrane region" description="Helical" evidence="6">
    <location>
        <begin position="371"/>
        <end position="390"/>
    </location>
</feature>
<accession>A0ABX0UQF8</accession>
<evidence type="ECO:0000256" key="1">
    <source>
        <dbReference type="ARBA" id="ARBA00004651"/>
    </source>
</evidence>
<evidence type="ECO:0000256" key="5">
    <source>
        <dbReference type="ARBA" id="ARBA00023136"/>
    </source>
</evidence>
<keyword evidence="2" id="KW-1003">Cell membrane</keyword>
<dbReference type="Proteomes" id="UP001179181">
    <property type="component" value="Unassembled WGS sequence"/>
</dbReference>
<feature type="transmembrane region" description="Helical" evidence="6">
    <location>
        <begin position="514"/>
        <end position="534"/>
    </location>
</feature>
<organism evidence="9 10">
    <name type="scientific">Dyadobacter arcticus</name>
    <dbReference type="NCBI Taxonomy" id="1078754"/>
    <lineage>
        <taxon>Bacteria</taxon>
        <taxon>Pseudomonadati</taxon>
        <taxon>Bacteroidota</taxon>
        <taxon>Cytophagia</taxon>
        <taxon>Cytophagales</taxon>
        <taxon>Spirosomataceae</taxon>
        <taxon>Dyadobacter</taxon>
    </lineage>
</organism>
<keyword evidence="5 6" id="KW-0472">Membrane</keyword>
<sequence length="883" mass="99490">MKSSNYLPPRWAERLIERIAAPHLREEILGDLFELFQQRCTRLGRMPAQWLYLLDIMLLIHPRLWRRIAEPGRLPHYSADFSKSNPIAMLSNYMKVAARNLKSNKAYTLINIAGLALGMSCAILIFMLVRYHLSFDNFHADSDRIYRIVTEQHRDNIDYQRSVPAPLGKVFRNDYTFGEKVARIATFEESLITLKNGKELRKFKDDLAFAESDFFEIFNFPLLQGNKATALEAPGTAIITEKIAEKYFAQENPIGKVFWFDNKIAFTVTGVLKNLPENSDRKTGIYVSYNNLKAFSPWLASDDSWGGIQDVMQCFVRLRPGVTVSQVEKVFPGYVKRYRPTNKNVHHYKLQQLADVHFDSRYDGPMERRNLWILSVIGLFLIATACANFVNLATAQAFKRSKEVGVRKVLGGGKGQLFWQFLSETLVISTAAIIIALVLACLILPIANSFFDTKMSVNLFSDRLLLSFILILGIIVTFFAGSYPGLVLARFQPIAALKGKMSQASIGGFNTRRILIVIQFAISQILIIGMVVIINQMRYANQANLGFDKEAIIMLPLGIDSTNVKLKTLKSEISAIAGVEKVSLCFSAPASSEAWNNSIWFDNQSEEVSFPTSIKAADADYITTFGLELAAGRNIFPTDSVREFLVNEAFTRKLNFKTPQEAIGKVIAANGGTMVAPIVGVVKDFHDRSFHEDINAIAITTFNPNYSVLAIKVNLANVKNTMSAIEKAWTAKYPDQIFESQFLDESIARFYETEERMLKLIQVFSFVAIFIGALGLYGLVSFMAAQKTKEIGIRKVLGGSIFEVLWIFGKEFSALILIAFAIAAPIAWWVMNGWLQDFKFQIKIDVWVFILTLASTFLIALITVFYRALKAVRMDPVKSLRSE</sequence>
<dbReference type="InterPro" id="IPR050250">
    <property type="entry name" value="Macrolide_Exporter_MacB"/>
</dbReference>
<dbReference type="Pfam" id="PF12704">
    <property type="entry name" value="MacB_PCD"/>
    <property type="match status" value="2"/>
</dbReference>
<evidence type="ECO:0000256" key="2">
    <source>
        <dbReference type="ARBA" id="ARBA00022475"/>
    </source>
</evidence>
<feature type="transmembrane region" description="Helical" evidence="6">
    <location>
        <begin position="426"/>
        <end position="451"/>
    </location>
</feature>
<feature type="transmembrane region" description="Helical" evidence="6">
    <location>
        <begin position="847"/>
        <end position="869"/>
    </location>
</feature>
<keyword evidence="3 6" id="KW-0812">Transmembrane</keyword>
<comment type="subcellular location">
    <subcellularLocation>
        <location evidence="1">Cell membrane</location>
        <topology evidence="1">Multi-pass membrane protein</topology>
    </subcellularLocation>
</comment>
<feature type="transmembrane region" description="Helical" evidence="6">
    <location>
        <begin position="763"/>
        <end position="785"/>
    </location>
</feature>
<feature type="transmembrane region" description="Helical" evidence="6">
    <location>
        <begin position="109"/>
        <end position="129"/>
    </location>
</feature>
<dbReference type="RefSeq" id="WP_167274638.1">
    <property type="nucleotide sequence ID" value="NZ_JAASQJ010000004.1"/>
</dbReference>
<dbReference type="EMBL" id="JAASQJ010000004">
    <property type="protein sequence ID" value="NIJ55216.1"/>
    <property type="molecule type" value="Genomic_DNA"/>
</dbReference>
<feature type="transmembrane region" description="Helical" evidence="6">
    <location>
        <begin position="463"/>
        <end position="483"/>
    </location>
</feature>
<feature type="domain" description="MacB-like periplasmic core" evidence="8">
    <location>
        <begin position="108"/>
        <end position="329"/>
    </location>
</feature>
<feature type="domain" description="ABC3 transporter permease C-terminal" evidence="7">
    <location>
        <begin position="763"/>
        <end position="876"/>
    </location>
</feature>
<name>A0ABX0UQF8_9BACT</name>
<dbReference type="PANTHER" id="PTHR30572:SF18">
    <property type="entry name" value="ABC-TYPE MACROLIDE FAMILY EXPORT SYSTEM PERMEASE COMPONENT 2"/>
    <property type="match status" value="1"/>
</dbReference>
<evidence type="ECO:0000259" key="7">
    <source>
        <dbReference type="Pfam" id="PF02687"/>
    </source>
</evidence>
<feature type="domain" description="ABC3 transporter permease C-terminal" evidence="7">
    <location>
        <begin position="376"/>
        <end position="493"/>
    </location>
</feature>
<protein>
    <submittedName>
        <fullName evidence="9">ABC-type antimicrobial peptide transport system permease subunit</fullName>
    </submittedName>
</protein>
<evidence type="ECO:0000259" key="8">
    <source>
        <dbReference type="Pfam" id="PF12704"/>
    </source>
</evidence>
<feature type="domain" description="MacB-like periplasmic core" evidence="8">
    <location>
        <begin position="521"/>
        <end position="717"/>
    </location>
</feature>
<dbReference type="NCBIfam" id="NF038404">
    <property type="entry name" value="perm_prefix_2"/>
    <property type="match status" value="1"/>
</dbReference>
<evidence type="ECO:0000256" key="4">
    <source>
        <dbReference type="ARBA" id="ARBA00022989"/>
    </source>
</evidence>
<feature type="transmembrane region" description="Helical" evidence="6">
    <location>
        <begin position="815"/>
        <end position="835"/>
    </location>
</feature>
<dbReference type="Pfam" id="PF02687">
    <property type="entry name" value="FtsX"/>
    <property type="match status" value="2"/>
</dbReference>
<dbReference type="InterPro" id="IPR003838">
    <property type="entry name" value="ABC3_permease_C"/>
</dbReference>
<proteinExistence type="predicted"/>
<comment type="caution">
    <text evidence="9">The sequence shown here is derived from an EMBL/GenBank/DDBJ whole genome shotgun (WGS) entry which is preliminary data.</text>
</comment>
<dbReference type="InterPro" id="IPR047699">
    <property type="entry name" value="Permease_put_prefix"/>
</dbReference>